<dbReference type="RefSeq" id="WP_183384213.1">
    <property type="nucleotide sequence ID" value="NZ_JACHXR010000007.1"/>
</dbReference>
<gene>
    <name evidence="1" type="ORF">FHR97_002596</name>
</gene>
<evidence type="ECO:0000313" key="2">
    <source>
        <dbReference type="Proteomes" id="UP000518892"/>
    </source>
</evidence>
<sequence>MSRKPVHLEAQGPKGSRQAMWEEIRRLHLAGEPINAPDVRGHLQEVVPVGRVRDYLTGLEKAGYLGRIAEPRKSGQPVQYTLVRDVGVEAPRVRRDGSEPAQGRGREQMWRTLRILGEFSARQLASAASTPAVPVAEATASEYCRYLKAGGYLQTARSSAPGQAERFRLVASRWSGPRAPMIQRVKQLYDPNTGKVVVTRGLQGENGDNGDGGDA</sequence>
<comment type="caution">
    <text evidence="1">The sequence shown here is derived from an EMBL/GenBank/DDBJ whole genome shotgun (WGS) entry which is preliminary data.</text>
</comment>
<keyword evidence="2" id="KW-1185">Reference proteome</keyword>
<accession>A0A7W5EUL0</accession>
<name>A0A7W5EUL0_9GAMM</name>
<organism evidence="1 2">
    <name type="scientific">Halomonas stenophila</name>
    <dbReference type="NCBI Taxonomy" id="795312"/>
    <lineage>
        <taxon>Bacteria</taxon>
        <taxon>Pseudomonadati</taxon>
        <taxon>Pseudomonadota</taxon>
        <taxon>Gammaproteobacteria</taxon>
        <taxon>Oceanospirillales</taxon>
        <taxon>Halomonadaceae</taxon>
        <taxon>Halomonas</taxon>
    </lineage>
</organism>
<evidence type="ECO:0000313" key="1">
    <source>
        <dbReference type="EMBL" id="MBB3231737.1"/>
    </source>
</evidence>
<dbReference type="Proteomes" id="UP000518892">
    <property type="component" value="Unassembled WGS sequence"/>
</dbReference>
<protein>
    <submittedName>
        <fullName evidence="1">Uncharacterized protein</fullName>
    </submittedName>
</protein>
<dbReference type="AlphaFoldDB" id="A0A7W5EUL0"/>
<proteinExistence type="predicted"/>
<reference evidence="1 2" key="1">
    <citation type="submission" date="2020-08" db="EMBL/GenBank/DDBJ databases">
        <title>Genomic Encyclopedia of Type Strains, Phase III (KMG-III): the genomes of soil and plant-associated and newly described type strains.</title>
        <authorList>
            <person name="Whitman W."/>
        </authorList>
    </citation>
    <scope>NUCLEOTIDE SEQUENCE [LARGE SCALE GENOMIC DNA]</scope>
    <source>
        <strain evidence="1 2">CECT 7744</strain>
    </source>
</reference>
<dbReference type="EMBL" id="JACHXR010000007">
    <property type="protein sequence ID" value="MBB3231737.1"/>
    <property type="molecule type" value="Genomic_DNA"/>
</dbReference>